<dbReference type="PROSITE" id="PS51007">
    <property type="entry name" value="CYTC"/>
    <property type="match status" value="1"/>
</dbReference>
<dbReference type="Proteomes" id="UP000001025">
    <property type="component" value="Chromosome"/>
</dbReference>
<keyword evidence="4" id="KW-0472">Membrane</keyword>
<feature type="domain" description="Cytochrome c" evidence="5">
    <location>
        <begin position="217"/>
        <end position="399"/>
    </location>
</feature>
<evidence type="ECO:0000259" key="5">
    <source>
        <dbReference type="PROSITE" id="PS51007"/>
    </source>
</evidence>
<keyword evidence="4" id="KW-1133">Transmembrane helix</keyword>
<proteinExistence type="predicted"/>
<dbReference type="KEGG" id="rba:RB2365"/>
<dbReference type="eggNOG" id="ENOG502Z8YZ">
    <property type="taxonomic scope" value="Bacteria"/>
</dbReference>
<feature type="transmembrane region" description="Helical" evidence="4">
    <location>
        <begin position="93"/>
        <end position="118"/>
    </location>
</feature>
<evidence type="ECO:0000313" key="7">
    <source>
        <dbReference type="Proteomes" id="UP000001025"/>
    </source>
</evidence>
<evidence type="ECO:0000313" key="6">
    <source>
        <dbReference type="EMBL" id="CAD72585.1"/>
    </source>
</evidence>
<keyword evidence="2 3" id="KW-0408">Iron</keyword>
<keyword evidence="4" id="KW-0812">Transmembrane</keyword>
<accession>Q7UVY6</accession>
<evidence type="ECO:0000256" key="1">
    <source>
        <dbReference type="ARBA" id="ARBA00022723"/>
    </source>
</evidence>
<dbReference type="PATRIC" id="fig|243090.15.peg.1081"/>
<dbReference type="AlphaFoldDB" id="Q7UVY6"/>
<dbReference type="InterPro" id="IPR009056">
    <property type="entry name" value="Cyt_c-like_dom"/>
</dbReference>
<dbReference type="HOGENOM" id="CLU_615194_0_0_0"/>
<evidence type="ECO:0000256" key="2">
    <source>
        <dbReference type="ARBA" id="ARBA00023004"/>
    </source>
</evidence>
<evidence type="ECO:0000256" key="4">
    <source>
        <dbReference type="SAM" id="Phobius"/>
    </source>
</evidence>
<keyword evidence="1 3" id="KW-0479">Metal-binding</keyword>
<dbReference type="InParanoid" id="Q7UVY6"/>
<keyword evidence="3" id="KW-0349">Heme</keyword>
<name>Q7UVY6_RHOBA</name>
<dbReference type="GO" id="GO:0046872">
    <property type="term" value="F:metal ion binding"/>
    <property type="evidence" value="ECO:0007669"/>
    <property type="project" value="UniProtKB-KW"/>
</dbReference>
<gene>
    <name evidence="6" type="ordered locus">RB2365</name>
</gene>
<keyword evidence="7" id="KW-1185">Reference proteome</keyword>
<reference evidence="6 7" key="1">
    <citation type="journal article" date="2003" name="Proc. Natl. Acad. Sci. U.S.A.">
        <title>Complete genome sequence of the marine planctomycete Pirellula sp. strain 1.</title>
        <authorList>
            <person name="Gloeckner F.O."/>
            <person name="Kube M."/>
            <person name="Bauer M."/>
            <person name="Teeling H."/>
            <person name="Lombardot T."/>
            <person name="Ludwig W."/>
            <person name="Gade D."/>
            <person name="Beck A."/>
            <person name="Borzym K."/>
            <person name="Heitmann K."/>
            <person name="Rabus R."/>
            <person name="Schlesner H."/>
            <person name="Amann R."/>
            <person name="Reinhardt R."/>
        </authorList>
    </citation>
    <scope>NUCLEOTIDE SEQUENCE [LARGE SCALE GENOMIC DNA]</scope>
    <source>
        <strain evidence="7">DSM 10527 / NCIMB 13988 / SH1</strain>
    </source>
</reference>
<dbReference type="GO" id="GO:0009055">
    <property type="term" value="F:electron transfer activity"/>
    <property type="evidence" value="ECO:0007669"/>
    <property type="project" value="InterPro"/>
</dbReference>
<protein>
    <recommendedName>
        <fullName evidence="5">Cytochrome c domain-containing protein</fullName>
    </recommendedName>
</protein>
<dbReference type="EnsemblBacteria" id="CAD72585">
    <property type="protein sequence ID" value="CAD72585"/>
    <property type="gene ID" value="RB2365"/>
</dbReference>
<evidence type="ECO:0000256" key="3">
    <source>
        <dbReference type="PROSITE-ProRule" id="PRU00433"/>
    </source>
</evidence>
<dbReference type="EMBL" id="BX294137">
    <property type="protein sequence ID" value="CAD72585.1"/>
    <property type="molecule type" value="Genomic_DNA"/>
</dbReference>
<dbReference type="STRING" id="243090.RB2365"/>
<organism evidence="6 7">
    <name type="scientific">Rhodopirellula baltica (strain DSM 10527 / NCIMB 13988 / SH1)</name>
    <dbReference type="NCBI Taxonomy" id="243090"/>
    <lineage>
        <taxon>Bacteria</taxon>
        <taxon>Pseudomonadati</taxon>
        <taxon>Planctomycetota</taxon>
        <taxon>Planctomycetia</taxon>
        <taxon>Pirellulales</taxon>
        <taxon>Pirellulaceae</taxon>
        <taxon>Rhodopirellula</taxon>
    </lineage>
</organism>
<sequence>MEHGCSAPREPLCSAQLLSSCMDTVHMKVFTEYSIQKGVFQGCPRSCWRIPAGSDSAATQGFEDSANFAESTNRIQTRDFGDPTMNHSRINCILVVALAVGWSLSFSVLSVVSAQGLMDIEEPPFSYSDTVEDNRVSRFIEKIQAKELRLDYGKPRGHLESLLKALEIPVSSQMLVFSKTSMQVQHISRSNPRAIYFNDDTYVGWVRGSSLVEVSTADSKLGAAFYTVDMKPWRAKIVRSDYDCLGCHATSMTDGLPGHMIRSVSPFHDGGINAQFPSYVTGDSSPFAQRWGGWYVTGGHGSMQHMGNAFLRGNTLDLRRSGNVTDLEDRFDTTGYLLPTSDIAALMVLGHQTGVHNVFVKADFTVRKLEYDRAQRQAKGQSISEADKEELSMQIAQAARQVLKVILFCDEEPLQSPIDSAGEFVHEFEARGPIDAKGRSLRQFDLQTRLFRYPCSFLVYSEAFDDLQPTLRTEIISQLRTILTAETVPDQYSNLNAATRTELHEILSETLKGY</sequence>
<dbReference type="OrthoDB" id="229728at2"/>
<dbReference type="GO" id="GO:0020037">
    <property type="term" value="F:heme binding"/>
    <property type="evidence" value="ECO:0007669"/>
    <property type="project" value="InterPro"/>
</dbReference>